<proteinExistence type="predicted"/>
<evidence type="ECO:0000313" key="1">
    <source>
        <dbReference type="EMBL" id="UXH78998.1"/>
    </source>
</evidence>
<dbReference type="InterPro" id="IPR002591">
    <property type="entry name" value="Phosphodiest/P_Trfase"/>
</dbReference>
<protein>
    <submittedName>
        <fullName evidence="1">Alkaline phosphatase family protein</fullName>
    </submittedName>
</protein>
<dbReference type="RefSeq" id="WP_261758818.1">
    <property type="nucleotide sequence ID" value="NZ_CP104562.2"/>
</dbReference>
<keyword evidence="2" id="KW-1185">Reference proteome</keyword>
<dbReference type="Gene3D" id="3.40.720.10">
    <property type="entry name" value="Alkaline Phosphatase, subunit A"/>
    <property type="match status" value="1"/>
</dbReference>
<dbReference type="EMBL" id="CP104562">
    <property type="protein sequence ID" value="UXH78998.1"/>
    <property type="molecule type" value="Genomic_DNA"/>
</dbReference>
<dbReference type="SUPFAM" id="SSF53649">
    <property type="entry name" value="Alkaline phosphatase-like"/>
    <property type="match status" value="1"/>
</dbReference>
<name>A0ABY6B1F8_9BURK</name>
<dbReference type="InterPro" id="IPR017850">
    <property type="entry name" value="Alkaline_phosphatase_core_sf"/>
</dbReference>
<organism evidence="1 2">
    <name type="scientific">Roseateles amylovorans</name>
    <dbReference type="NCBI Taxonomy" id="2978473"/>
    <lineage>
        <taxon>Bacteria</taxon>
        <taxon>Pseudomonadati</taxon>
        <taxon>Pseudomonadota</taxon>
        <taxon>Betaproteobacteria</taxon>
        <taxon>Burkholderiales</taxon>
        <taxon>Sphaerotilaceae</taxon>
        <taxon>Roseateles</taxon>
    </lineage>
</organism>
<dbReference type="Pfam" id="PF01663">
    <property type="entry name" value="Phosphodiest"/>
    <property type="match status" value="1"/>
</dbReference>
<sequence>MNALAREVPPGASRSLVVLLADGLRADTARDYMGYLQALKEAGRAQWSSLRCELPSLSRPLYATVINGEPPLSHGILGNGQAGERLSRHLFQALAHHGVPSAVAAYHWFYELLAGERFDPLQHRDAIPPGCGITAARWYWEDDYPDSHLLADAESLRRSHLPRDTPSLLFIHPMGPDLAGHLHGGESTAYAMSARKLDMLLAQCLPRWHAAGYDLLLTSDHGMHADRMHGGPLAVEREVPLVWAPHDAGSVTMALPDQQTGVAGWILARLGVHDWTPGAGAGVGAGVGAGTPRAAAVPPRGDA</sequence>
<dbReference type="Proteomes" id="UP001064933">
    <property type="component" value="Chromosome"/>
</dbReference>
<gene>
    <name evidence="1" type="ORF">N4261_03405</name>
</gene>
<accession>A0ABY6B1F8</accession>
<evidence type="ECO:0000313" key="2">
    <source>
        <dbReference type="Proteomes" id="UP001064933"/>
    </source>
</evidence>
<reference evidence="1" key="1">
    <citation type="submission" date="2022-10" db="EMBL/GenBank/DDBJ databases">
        <title>Characterization and whole genome sequencing of a new Roseateles species, isolated from fresh water.</title>
        <authorList>
            <person name="Guliayeva D.Y."/>
            <person name="Akhremchuk A.E."/>
            <person name="Sikolenko M.A."/>
            <person name="Valentovich L.N."/>
            <person name="Sidarenka A.V."/>
        </authorList>
    </citation>
    <scope>NUCLEOTIDE SEQUENCE</scope>
    <source>
        <strain evidence="1">BIM B-1768</strain>
    </source>
</reference>